<evidence type="ECO:0000259" key="5">
    <source>
        <dbReference type="PROSITE" id="PS50977"/>
    </source>
</evidence>
<dbReference type="STRING" id="142588.SAMN04488559_106118"/>
<evidence type="ECO:0000313" key="6">
    <source>
        <dbReference type="EMBL" id="SER80726.1"/>
    </source>
</evidence>
<keyword evidence="1" id="KW-0805">Transcription regulation</keyword>
<dbReference type="OrthoDB" id="9812484at2"/>
<keyword evidence="7" id="KW-1185">Reference proteome</keyword>
<gene>
    <name evidence="6" type="ORF">SAMN04488559_106118</name>
</gene>
<keyword evidence="3" id="KW-0804">Transcription</keyword>
<sequence>MPKETFNNLSEDKKERIMEAARKEFSLHPLHEASVANIIKDLGISRGSFYKYFENLEELYIYFYHKVKIDFHQLIFESIAEKKGDLFAGLELFFERMVHKLLDDEYAAYFKMTFTHMDYEIGNKLTPELYATGQHHQPTTSDQLIASIQMDRLKLKSEVELFKFIKMLMSILHELLNEALTNDWSKEKILAEFQLRMNWLRNGLEK</sequence>
<evidence type="ECO:0000256" key="1">
    <source>
        <dbReference type="ARBA" id="ARBA00023015"/>
    </source>
</evidence>
<evidence type="ECO:0000256" key="4">
    <source>
        <dbReference type="PROSITE-ProRule" id="PRU00335"/>
    </source>
</evidence>
<accession>A0A1H9S6Q3</accession>
<dbReference type="EMBL" id="FOHA01000006">
    <property type="protein sequence ID" value="SER80726.1"/>
    <property type="molecule type" value="Genomic_DNA"/>
</dbReference>
<dbReference type="PANTHER" id="PTHR47506:SF3">
    <property type="entry name" value="HTH-TYPE TRANSCRIPTIONAL REGULATOR LMRA"/>
    <property type="match status" value="1"/>
</dbReference>
<dbReference type="PROSITE" id="PS50977">
    <property type="entry name" value="HTH_TETR_2"/>
    <property type="match status" value="1"/>
</dbReference>
<dbReference type="PANTHER" id="PTHR47506">
    <property type="entry name" value="TRANSCRIPTIONAL REGULATORY PROTEIN"/>
    <property type="match status" value="1"/>
</dbReference>
<proteinExistence type="predicted"/>
<evidence type="ECO:0000256" key="2">
    <source>
        <dbReference type="ARBA" id="ARBA00023125"/>
    </source>
</evidence>
<name>A0A1H9S6Q3_9LACT</name>
<dbReference type="Pfam" id="PF00440">
    <property type="entry name" value="TetR_N"/>
    <property type="match status" value="1"/>
</dbReference>
<evidence type="ECO:0000256" key="3">
    <source>
        <dbReference type="ARBA" id="ARBA00023163"/>
    </source>
</evidence>
<reference evidence="6 7" key="1">
    <citation type="submission" date="2016-10" db="EMBL/GenBank/DDBJ databases">
        <authorList>
            <person name="de Groot N.N."/>
        </authorList>
    </citation>
    <scope>NUCLEOTIDE SEQUENCE [LARGE SCALE GENOMIC DNA]</scope>
    <source>
        <strain evidence="6 7">DSM 13760</strain>
    </source>
</reference>
<dbReference type="AlphaFoldDB" id="A0A1H9S6Q3"/>
<dbReference type="RefSeq" id="WP_092651626.1">
    <property type="nucleotide sequence ID" value="NZ_FOHA01000006.1"/>
</dbReference>
<dbReference type="Proteomes" id="UP000198948">
    <property type="component" value="Unassembled WGS sequence"/>
</dbReference>
<dbReference type="InterPro" id="IPR009057">
    <property type="entry name" value="Homeodomain-like_sf"/>
</dbReference>
<keyword evidence="2 4" id="KW-0238">DNA-binding</keyword>
<dbReference type="Gene3D" id="1.10.357.10">
    <property type="entry name" value="Tetracycline Repressor, domain 2"/>
    <property type="match status" value="1"/>
</dbReference>
<feature type="domain" description="HTH tetR-type" evidence="5">
    <location>
        <begin position="11"/>
        <end position="71"/>
    </location>
</feature>
<feature type="DNA-binding region" description="H-T-H motif" evidence="4">
    <location>
        <begin position="34"/>
        <end position="53"/>
    </location>
</feature>
<dbReference type="GO" id="GO:0003677">
    <property type="term" value="F:DNA binding"/>
    <property type="evidence" value="ECO:0007669"/>
    <property type="project" value="UniProtKB-UniRule"/>
</dbReference>
<protein>
    <submittedName>
        <fullName evidence="6">Regulatory protein, tetR family</fullName>
    </submittedName>
</protein>
<evidence type="ECO:0000313" key="7">
    <source>
        <dbReference type="Proteomes" id="UP000198948"/>
    </source>
</evidence>
<dbReference type="Pfam" id="PF17924">
    <property type="entry name" value="TetR_C_19"/>
    <property type="match status" value="1"/>
</dbReference>
<dbReference type="SUPFAM" id="SSF46689">
    <property type="entry name" value="Homeodomain-like"/>
    <property type="match status" value="1"/>
</dbReference>
<organism evidence="6 7">
    <name type="scientific">Isobaculum melis</name>
    <dbReference type="NCBI Taxonomy" id="142588"/>
    <lineage>
        <taxon>Bacteria</taxon>
        <taxon>Bacillati</taxon>
        <taxon>Bacillota</taxon>
        <taxon>Bacilli</taxon>
        <taxon>Lactobacillales</taxon>
        <taxon>Carnobacteriaceae</taxon>
        <taxon>Isobaculum</taxon>
    </lineage>
</organism>
<dbReference type="InterPro" id="IPR001647">
    <property type="entry name" value="HTH_TetR"/>
</dbReference>